<gene>
    <name evidence="2" type="ORF">GALL_386250</name>
</gene>
<feature type="region of interest" description="Disordered" evidence="1">
    <location>
        <begin position="52"/>
        <end position="107"/>
    </location>
</feature>
<feature type="compositionally biased region" description="Pro residues" evidence="1">
    <location>
        <begin position="86"/>
        <end position="104"/>
    </location>
</feature>
<reference evidence="2" key="1">
    <citation type="submission" date="2016-10" db="EMBL/GenBank/DDBJ databases">
        <title>Sequence of Gallionella enrichment culture.</title>
        <authorList>
            <person name="Poehlein A."/>
            <person name="Muehling M."/>
            <person name="Daniel R."/>
        </authorList>
    </citation>
    <scope>NUCLEOTIDE SEQUENCE</scope>
</reference>
<proteinExistence type="predicted"/>
<protein>
    <submittedName>
        <fullName evidence="2">Uncharacterized protein</fullName>
    </submittedName>
</protein>
<feature type="compositionally biased region" description="Low complexity" evidence="1">
    <location>
        <begin position="52"/>
        <end position="67"/>
    </location>
</feature>
<evidence type="ECO:0000313" key="2">
    <source>
        <dbReference type="EMBL" id="OIQ79637.1"/>
    </source>
</evidence>
<accession>A0A1J5QUS6</accession>
<comment type="caution">
    <text evidence="2">The sequence shown here is derived from an EMBL/GenBank/DDBJ whole genome shotgun (WGS) entry which is preliminary data.</text>
</comment>
<dbReference type="EMBL" id="MLJW01001182">
    <property type="protein sequence ID" value="OIQ79637.1"/>
    <property type="molecule type" value="Genomic_DNA"/>
</dbReference>
<name>A0A1J5QUS6_9ZZZZ</name>
<dbReference type="AlphaFoldDB" id="A0A1J5QUS6"/>
<evidence type="ECO:0000256" key="1">
    <source>
        <dbReference type="SAM" id="MobiDB-lite"/>
    </source>
</evidence>
<sequence>MLVWAVAAIMAGTVTSWAVTVIGGESSGASSTVLSEADVRAALATQTALPVPTISPSATATPTAAPTAPDPTPLPSAAPTHASAATPPPAAPAQPPAPAQPAQPAPTVVRTWDVTGGRISASCTGASFSLLYATPTDGWSIHVKPEGSTGAEVVFTSGEKESKAYLTCVAGVPTRSSSDSTPGDD</sequence>
<organism evidence="2">
    <name type="scientific">mine drainage metagenome</name>
    <dbReference type="NCBI Taxonomy" id="410659"/>
    <lineage>
        <taxon>unclassified sequences</taxon>
        <taxon>metagenomes</taxon>
        <taxon>ecological metagenomes</taxon>
    </lineage>
</organism>